<accession>A0A9W8GJN9</accession>
<comment type="caution">
    <text evidence="8">The sequence shown here is derived from an EMBL/GenBank/DDBJ whole genome shotgun (WGS) entry which is preliminary data.</text>
</comment>
<dbReference type="PANTHER" id="PTHR24056:SF107">
    <property type="entry name" value="CYCLIN-DEPENDENT KINASE 11A-RELATED"/>
    <property type="match status" value="1"/>
</dbReference>
<proteinExistence type="predicted"/>
<dbReference type="Gene3D" id="3.30.200.20">
    <property type="entry name" value="Phosphorylase Kinase, domain 1"/>
    <property type="match status" value="1"/>
</dbReference>
<evidence type="ECO:0000256" key="1">
    <source>
        <dbReference type="ARBA" id="ARBA00022527"/>
    </source>
</evidence>
<dbReference type="InterPro" id="IPR000719">
    <property type="entry name" value="Prot_kinase_dom"/>
</dbReference>
<evidence type="ECO:0000256" key="5">
    <source>
        <dbReference type="ARBA" id="ARBA00022840"/>
    </source>
</evidence>
<evidence type="ECO:0000256" key="3">
    <source>
        <dbReference type="ARBA" id="ARBA00022741"/>
    </source>
</evidence>
<evidence type="ECO:0000259" key="7">
    <source>
        <dbReference type="PROSITE" id="PS50011"/>
    </source>
</evidence>
<evidence type="ECO:0000256" key="6">
    <source>
        <dbReference type="PROSITE-ProRule" id="PRU10141"/>
    </source>
</evidence>
<keyword evidence="3 6" id="KW-0547">Nucleotide-binding</keyword>
<feature type="binding site" evidence="6">
    <location>
        <position position="55"/>
    </location>
    <ligand>
        <name>ATP</name>
        <dbReference type="ChEBI" id="CHEBI:30616"/>
    </ligand>
</feature>
<gene>
    <name evidence="8" type="primary">CDK10</name>
    <name evidence="8" type="ORF">IWW39_004382</name>
</gene>
<dbReference type="GO" id="GO:0005634">
    <property type="term" value="C:nucleus"/>
    <property type="evidence" value="ECO:0007669"/>
    <property type="project" value="TreeGrafter"/>
</dbReference>
<reference evidence="8" key="1">
    <citation type="submission" date="2022-07" db="EMBL/GenBank/DDBJ databases">
        <title>Phylogenomic reconstructions and comparative analyses of Kickxellomycotina fungi.</title>
        <authorList>
            <person name="Reynolds N.K."/>
            <person name="Stajich J.E."/>
            <person name="Barry K."/>
            <person name="Grigoriev I.V."/>
            <person name="Crous P."/>
            <person name="Smith M.E."/>
        </authorList>
    </citation>
    <scope>NUCLEOTIDE SEQUENCE</scope>
    <source>
        <strain evidence="8">CBS 109367</strain>
    </source>
</reference>
<name>A0A9W8GJN9_9FUNG</name>
<protein>
    <submittedName>
        <fullName evidence="8">Cyclin-dependent kinase 10</fullName>
        <ecNumber evidence="8">2.7.11.22</ecNumber>
    </submittedName>
</protein>
<dbReference type="InterPro" id="IPR011009">
    <property type="entry name" value="Kinase-like_dom_sf"/>
</dbReference>
<dbReference type="InterPro" id="IPR050108">
    <property type="entry name" value="CDK"/>
</dbReference>
<organism evidence="8 9">
    <name type="scientific">Coemansia spiralis</name>
    <dbReference type="NCBI Taxonomy" id="417178"/>
    <lineage>
        <taxon>Eukaryota</taxon>
        <taxon>Fungi</taxon>
        <taxon>Fungi incertae sedis</taxon>
        <taxon>Zoopagomycota</taxon>
        <taxon>Kickxellomycotina</taxon>
        <taxon>Kickxellomycetes</taxon>
        <taxon>Kickxellales</taxon>
        <taxon>Kickxellaceae</taxon>
        <taxon>Coemansia</taxon>
    </lineage>
</organism>
<keyword evidence="4 8" id="KW-0418">Kinase</keyword>
<dbReference type="PROSITE" id="PS50011">
    <property type="entry name" value="PROTEIN_KINASE_DOM"/>
    <property type="match status" value="1"/>
</dbReference>
<dbReference type="Proteomes" id="UP001151516">
    <property type="component" value="Unassembled WGS sequence"/>
</dbReference>
<dbReference type="GO" id="GO:0005524">
    <property type="term" value="F:ATP binding"/>
    <property type="evidence" value="ECO:0007669"/>
    <property type="project" value="UniProtKB-UniRule"/>
</dbReference>
<dbReference type="OrthoDB" id="1732493at2759"/>
<dbReference type="EC" id="2.7.11.22" evidence="8"/>
<keyword evidence="2 8" id="KW-0808">Transferase</keyword>
<dbReference type="PROSITE" id="PS51257">
    <property type="entry name" value="PROKAR_LIPOPROTEIN"/>
    <property type="match status" value="1"/>
</dbReference>
<dbReference type="PANTHER" id="PTHR24056">
    <property type="entry name" value="CELL DIVISION PROTEIN KINASE"/>
    <property type="match status" value="1"/>
</dbReference>
<dbReference type="GO" id="GO:0007346">
    <property type="term" value="P:regulation of mitotic cell cycle"/>
    <property type="evidence" value="ECO:0007669"/>
    <property type="project" value="TreeGrafter"/>
</dbReference>
<keyword evidence="5 6" id="KW-0067">ATP-binding</keyword>
<evidence type="ECO:0000313" key="8">
    <source>
        <dbReference type="EMBL" id="KAJ2685285.1"/>
    </source>
</evidence>
<keyword evidence="1" id="KW-0723">Serine/threonine-protein kinase</keyword>
<feature type="domain" description="Protein kinase" evidence="7">
    <location>
        <begin position="26"/>
        <end position="96"/>
    </location>
</feature>
<evidence type="ECO:0000313" key="9">
    <source>
        <dbReference type="Proteomes" id="UP001151516"/>
    </source>
</evidence>
<dbReference type="InterPro" id="IPR017441">
    <property type="entry name" value="Protein_kinase_ATP_BS"/>
</dbReference>
<dbReference type="SUPFAM" id="SSF56112">
    <property type="entry name" value="Protein kinase-like (PK-like)"/>
    <property type="match status" value="1"/>
</dbReference>
<dbReference type="PROSITE" id="PS00107">
    <property type="entry name" value="PROTEIN_KINASE_ATP"/>
    <property type="match status" value="1"/>
</dbReference>
<keyword evidence="9" id="KW-1185">Reference proteome</keyword>
<dbReference type="EMBL" id="JANBTX010000161">
    <property type="protein sequence ID" value="KAJ2685285.1"/>
    <property type="molecule type" value="Genomic_DNA"/>
</dbReference>
<sequence>MLDFAGRQVSLPCNGFLGACTDVDAYEKLNRIGEGTYGIVYRAQHRKSGSIVALKRMRVDVGSGSSHGLPLSSFGEIALLTIFYKYQLVSIVQSLF</sequence>
<dbReference type="GO" id="GO:0004693">
    <property type="term" value="F:cyclin-dependent protein serine/threonine kinase activity"/>
    <property type="evidence" value="ECO:0007669"/>
    <property type="project" value="UniProtKB-EC"/>
</dbReference>
<evidence type="ECO:0000256" key="2">
    <source>
        <dbReference type="ARBA" id="ARBA00022679"/>
    </source>
</evidence>
<evidence type="ECO:0000256" key="4">
    <source>
        <dbReference type="ARBA" id="ARBA00022777"/>
    </source>
</evidence>
<dbReference type="AlphaFoldDB" id="A0A9W8GJN9"/>